<evidence type="ECO:0000313" key="1">
    <source>
        <dbReference type="EMBL" id="KJY99737.1"/>
    </source>
</evidence>
<keyword evidence="1" id="KW-0472">Membrane</keyword>
<sequence length="269" mass="31555">MKRFTPYPQWRTDCLQGGAFAHLNALFALEQYHDWPSLSELNQHQLVNAQGLAIEFIANSEFELDGRYYEQFIYETGKVPTRSENWHDLFGAYIWRLFPKTKALLNRLHIEEMALQTCSKRSKTRNALTLFDECAVVLAVSDPSWITAFRQHQWQEVFVERKEQWQHSIRAYTFGHANYEMLTQPFIGLTGKALFIDVDADIFCKDLSAQYRYLDARLYEMIAEQNVLADNSQLSPLPLLGVPGWYDDNVDPNFYANTDYFRPKRRNTK</sequence>
<name>A0A0F4PWE4_9GAMM</name>
<keyword evidence="2" id="KW-1185">Reference proteome</keyword>
<dbReference type="InterPro" id="IPR021390">
    <property type="entry name" value="DUF3025"/>
</dbReference>
<proteinExistence type="predicted"/>
<gene>
    <name evidence="1" type="ORF">TW72_08840</name>
</gene>
<dbReference type="PATRIC" id="fig|151081.8.peg.417"/>
<protein>
    <submittedName>
        <fullName evidence="1">Transmembrane protein</fullName>
    </submittedName>
</protein>
<dbReference type="EMBL" id="JXXZ01000007">
    <property type="protein sequence ID" value="KJY99737.1"/>
    <property type="molecule type" value="Genomic_DNA"/>
</dbReference>
<dbReference type="RefSeq" id="WP_045978336.1">
    <property type="nucleotide sequence ID" value="NZ_JXXY01000002.1"/>
</dbReference>
<dbReference type="OrthoDB" id="5292474at2"/>
<dbReference type="Pfam" id="PF11227">
    <property type="entry name" value="DUF3025"/>
    <property type="match status" value="1"/>
</dbReference>
<dbReference type="GeneID" id="58228595"/>
<keyword evidence="1" id="KW-0812">Transmembrane</keyword>
<dbReference type="eggNOG" id="ENOG502ZBX5">
    <property type="taxonomic scope" value="Bacteria"/>
</dbReference>
<organism evidence="1 2">
    <name type="scientific">Pseudoalteromonas ruthenica</name>
    <dbReference type="NCBI Taxonomy" id="151081"/>
    <lineage>
        <taxon>Bacteria</taxon>
        <taxon>Pseudomonadati</taxon>
        <taxon>Pseudomonadota</taxon>
        <taxon>Gammaproteobacteria</taxon>
        <taxon>Alteromonadales</taxon>
        <taxon>Pseudoalteromonadaceae</taxon>
        <taxon>Pseudoalteromonas</taxon>
    </lineage>
</organism>
<reference evidence="1 2" key="1">
    <citation type="journal article" date="2015" name="BMC Genomics">
        <title>Genome mining reveals unlocked bioactive potential of marine Gram-negative bacteria.</title>
        <authorList>
            <person name="Machado H."/>
            <person name="Sonnenschein E.C."/>
            <person name="Melchiorsen J."/>
            <person name="Gram L."/>
        </authorList>
    </citation>
    <scope>NUCLEOTIDE SEQUENCE [LARGE SCALE GENOMIC DNA]</scope>
    <source>
        <strain evidence="1 2">S3137</strain>
    </source>
</reference>
<evidence type="ECO:0000313" key="2">
    <source>
        <dbReference type="Proteomes" id="UP000033664"/>
    </source>
</evidence>
<accession>A0A0F4PWE4</accession>
<comment type="caution">
    <text evidence="1">The sequence shown here is derived from an EMBL/GenBank/DDBJ whole genome shotgun (WGS) entry which is preliminary data.</text>
</comment>
<dbReference type="AlphaFoldDB" id="A0A0F4PWE4"/>
<dbReference type="Proteomes" id="UP000033664">
    <property type="component" value="Unassembled WGS sequence"/>
</dbReference>